<dbReference type="Gene3D" id="3.40.50.300">
    <property type="entry name" value="P-loop containing nucleotide triphosphate hydrolases"/>
    <property type="match status" value="1"/>
</dbReference>
<comment type="caution">
    <text evidence="1">The sequence shown here is derived from an EMBL/GenBank/DDBJ whole genome shotgun (WGS) entry which is preliminary data.</text>
</comment>
<name>A0A0D7F3I2_RHOPL</name>
<dbReference type="PATRIC" id="fig|1076.23.peg.6543"/>
<evidence type="ECO:0000313" key="2">
    <source>
        <dbReference type="Proteomes" id="UP000032515"/>
    </source>
</evidence>
<dbReference type="AlphaFoldDB" id="A0A0D7F3I2"/>
<reference evidence="1 2" key="1">
    <citation type="submission" date="2014-11" db="EMBL/GenBank/DDBJ databases">
        <title>Genomics and ecophysiology of heterotrophic nitrogen fixing bacteria isolated from estuarine surface water.</title>
        <authorList>
            <person name="Bentzon-Tilia M."/>
            <person name="Severin I."/>
            <person name="Hansen L.H."/>
            <person name="Riemann L."/>
        </authorList>
    </citation>
    <scope>NUCLEOTIDE SEQUENCE [LARGE SCALE GENOMIC DNA]</scope>
    <source>
        <strain evidence="1 2">BAL398</strain>
    </source>
</reference>
<gene>
    <name evidence="1" type="ORF">OO17_04570</name>
</gene>
<protein>
    <submittedName>
        <fullName evidence="1">Uncharacterized protein</fullName>
    </submittedName>
</protein>
<sequence length="522" mass="57439">MTDAPIDWSIPNEFELPPGTTLPQMAGAEINPMMFDPPGLVGESYMFAMDEIAYIMGPIGSAKTTCSIFKILLFAMRMPACADGVIRVRGMVLHANFRALYRTAKPSIDQFFKPGSPGVSYSGGQDRPFQYVLRFATPSGKSLQIVLDGFGITKDTAEELLRGYQANFAWCVEADLLDPEVPEMAYSRVAQGRYPGRHLLAEPDADIPGGVWGDLNPPNITNYVYTDFVEAPRAGYKFYWQPSGLAENAENRKYTRLEDYQKLDRTLKKDKARRLVRSQFGVQGDGALVYGEEYDHDIHCAKQKLAPLDLPLVLGADAGGSPALIIGQVTPKGHMRWIDELVTDPGTGAGRFAEMLINLLQANYRGLPIRAGWGDPSAFHGADRLAGELSFMEIVGKSIGIQMLPTVTNEPSVRQESVAWFLRQRCDSDGVPWFLYSPHMKVTMGGFQGGFIIRKNAQGSADTTAFVKNKFSHVHEGGQYLCYGFRGHAGVINDAARAGRPGDNVIPIRAVRVNSNFSAYDT</sequence>
<proteinExistence type="predicted"/>
<organism evidence="1 2">
    <name type="scientific">Rhodopseudomonas palustris</name>
    <dbReference type="NCBI Taxonomy" id="1076"/>
    <lineage>
        <taxon>Bacteria</taxon>
        <taxon>Pseudomonadati</taxon>
        <taxon>Pseudomonadota</taxon>
        <taxon>Alphaproteobacteria</taxon>
        <taxon>Hyphomicrobiales</taxon>
        <taxon>Nitrobacteraceae</taxon>
        <taxon>Rhodopseudomonas</taxon>
    </lineage>
</organism>
<dbReference type="Proteomes" id="UP000032515">
    <property type="component" value="Unassembled WGS sequence"/>
</dbReference>
<dbReference type="OrthoDB" id="5440754at2"/>
<dbReference type="RefSeq" id="WP_044406273.1">
    <property type="nucleotide sequence ID" value="NZ_JXXE01000085.1"/>
</dbReference>
<accession>A0A0D7F3I2</accession>
<dbReference type="EMBL" id="JXXE01000085">
    <property type="protein sequence ID" value="KIZ47386.1"/>
    <property type="molecule type" value="Genomic_DNA"/>
</dbReference>
<evidence type="ECO:0000313" key="1">
    <source>
        <dbReference type="EMBL" id="KIZ47386.1"/>
    </source>
</evidence>
<dbReference type="InterPro" id="IPR027417">
    <property type="entry name" value="P-loop_NTPase"/>
</dbReference>